<dbReference type="Proteomes" id="UP000499080">
    <property type="component" value="Unassembled WGS sequence"/>
</dbReference>
<accession>A0A4Y2WBQ7</accession>
<feature type="non-terminal residue" evidence="1">
    <location>
        <position position="1"/>
    </location>
</feature>
<dbReference type="AlphaFoldDB" id="A0A4Y2WBQ7"/>
<protein>
    <submittedName>
        <fullName evidence="1">Uncharacterized protein</fullName>
    </submittedName>
</protein>
<comment type="caution">
    <text evidence="1">The sequence shown here is derived from an EMBL/GenBank/DDBJ whole genome shotgun (WGS) entry which is preliminary data.</text>
</comment>
<sequence length="74" mass="7905">VFGNQGGGLACEKRVLSSFFCLSELFASKYLLSTGLSNSTWKVLPSNRNGYAANRAGLSLQSKVQDLQTTGQTS</sequence>
<organism evidence="1 2">
    <name type="scientific">Araneus ventricosus</name>
    <name type="common">Orbweaver spider</name>
    <name type="synonym">Epeira ventricosa</name>
    <dbReference type="NCBI Taxonomy" id="182803"/>
    <lineage>
        <taxon>Eukaryota</taxon>
        <taxon>Metazoa</taxon>
        <taxon>Ecdysozoa</taxon>
        <taxon>Arthropoda</taxon>
        <taxon>Chelicerata</taxon>
        <taxon>Arachnida</taxon>
        <taxon>Araneae</taxon>
        <taxon>Araneomorphae</taxon>
        <taxon>Entelegynae</taxon>
        <taxon>Araneoidea</taxon>
        <taxon>Araneidae</taxon>
        <taxon>Araneus</taxon>
    </lineage>
</organism>
<gene>
    <name evidence="1" type="ORF">AVEN_226725_1</name>
</gene>
<keyword evidence="2" id="KW-1185">Reference proteome</keyword>
<evidence type="ECO:0000313" key="2">
    <source>
        <dbReference type="Proteomes" id="UP000499080"/>
    </source>
</evidence>
<evidence type="ECO:0000313" key="1">
    <source>
        <dbReference type="EMBL" id="GBO34905.1"/>
    </source>
</evidence>
<proteinExistence type="predicted"/>
<name>A0A4Y2WBQ7_ARAVE</name>
<dbReference type="EMBL" id="BGPR01058820">
    <property type="protein sequence ID" value="GBO34905.1"/>
    <property type="molecule type" value="Genomic_DNA"/>
</dbReference>
<reference evidence="1 2" key="1">
    <citation type="journal article" date="2019" name="Sci. Rep.">
        <title>Orb-weaving spider Araneus ventricosus genome elucidates the spidroin gene catalogue.</title>
        <authorList>
            <person name="Kono N."/>
            <person name="Nakamura H."/>
            <person name="Ohtoshi R."/>
            <person name="Moran D.A.P."/>
            <person name="Shinohara A."/>
            <person name="Yoshida Y."/>
            <person name="Fujiwara M."/>
            <person name="Mori M."/>
            <person name="Tomita M."/>
            <person name="Arakawa K."/>
        </authorList>
    </citation>
    <scope>NUCLEOTIDE SEQUENCE [LARGE SCALE GENOMIC DNA]</scope>
</reference>